<protein>
    <submittedName>
        <fullName evidence="1">Uncharacterized protein</fullName>
    </submittedName>
</protein>
<evidence type="ECO:0000313" key="2">
    <source>
        <dbReference type="Proteomes" id="UP000269945"/>
    </source>
</evidence>
<organism evidence="1 2">
    <name type="scientific">Gulo gulo</name>
    <name type="common">Wolverine</name>
    <name type="synonym">Gluton</name>
    <dbReference type="NCBI Taxonomy" id="48420"/>
    <lineage>
        <taxon>Eukaryota</taxon>
        <taxon>Metazoa</taxon>
        <taxon>Chordata</taxon>
        <taxon>Craniata</taxon>
        <taxon>Vertebrata</taxon>
        <taxon>Euteleostomi</taxon>
        <taxon>Mammalia</taxon>
        <taxon>Eutheria</taxon>
        <taxon>Laurasiatheria</taxon>
        <taxon>Carnivora</taxon>
        <taxon>Caniformia</taxon>
        <taxon>Musteloidea</taxon>
        <taxon>Mustelidae</taxon>
        <taxon>Guloninae</taxon>
        <taxon>Gulo</taxon>
    </lineage>
</organism>
<dbReference type="AlphaFoldDB" id="A0A9X9Q1D9"/>
<comment type="caution">
    <text evidence="1">The sequence shown here is derived from an EMBL/GenBank/DDBJ whole genome shotgun (WGS) entry which is preliminary data.</text>
</comment>
<proteinExistence type="predicted"/>
<evidence type="ECO:0000313" key="1">
    <source>
        <dbReference type="EMBL" id="VCW96526.1"/>
    </source>
</evidence>
<dbReference type="EMBL" id="CYRY02018312">
    <property type="protein sequence ID" value="VCW96526.1"/>
    <property type="molecule type" value="Genomic_DNA"/>
</dbReference>
<sequence>MVFEQRLKARESGKDCQLSPLRWWYIAPGTAAPPRRPHRFGMSIRLFRGAAEKADAFSHLSSESGLRPS</sequence>
<dbReference type="Proteomes" id="UP000269945">
    <property type="component" value="Unassembled WGS sequence"/>
</dbReference>
<name>A0A9X9Q1D9_GULGU</name>
<reference evidence="1 2" key="1">
    <citation type="submission" date="2018-10" db="EMBL/GenBank/DDBJ databases">
        <authorList>
            <person name="Ekblom R."/>
            <person name="Jareborg N."/>
        </authorList>
    </citation>
    <scope>NUCLEOTIDE SEQUENCE [LARGE SCALE GENOMIC DNA]</scope>
    <source>
        <tissue evidence="1">Muscle</tissue>
    </source>
</reference>
<keyword evidence="2" id="KW-1185">Reference proteome</keyword>
<gene>
    <name evidence="1" type="ORF">BN2614_LOCUS6</name>
</gene>
<accession>A0A9X9Q1D9</accession>